<keyword evidence="3" id="KW-1185">Reference proteome</keyword>
<name>A0A1B2I117_9BACT</name>
<dbReference type="InterPro" id="IPR000182">
    <property type="entry name" value="GNAT_dom"/>
</dbReference>
<dbReference type="KEGG" id="cpor:BED41_00210"/>
<proteinExistence type="predicted"/>
<dbReference type="Pfam" id="PF13508">
    <property type="entry name" value="Acetyltransf_7"/>
    <property type="match status" value="1"/>
</dbReference>
<evidence type="ECO:0000259" key="1">
    <source>
        <dbReference type="PROSITE" id="PS51186"/>
    </source>
</evidence>
<dbReference type="CDD" id="cd04301">
    <property type="entry name" value="NAT_SF"/>
    <property type="match status" value="1"/>
</dbReference>
<dbReference type="GO" id="GO:0016747">
    <property type="term" value="F:acyltransferase activity, transferring groups other than amino-acyl groups"/>
    <property type="evidence" value="ECO:0007669"/>
    <property type="project" value="InterPro"/>
</dbReference>
<dbReference type="GeneID" id="83056274"/>
<evidence type="ECO:0000313" key="3">
    <source>
        <dbReference type="Proteomes" id="UP000093044"/>
    </source>
</evidence>
<gene>
    <name evidence="2" type="ORF">BED41_00210</name>
</gene>
<dbReference type="OrthoDB" id="4208at2"/>
<dbReference type="AlphaFoldDB" id="A0A1B2I117"/>
<dbReference type="Gene3D" id="3.40.630.30">
    <property type="match status" value="1"/>
</dbReference>
<dbReference type="RefSeq" id="WP_066741551.1">
    <property type="nucleotide sequence ID" value="NZ_CAUFKJ010000012.1"/>
</dbReference>
<dbReference type="SUPFAM" id="SSF55729">
    <property type="entry name" value="Acyl-CoA N-acyltransferases (Nat)"/>
    <property type="match status" value="1"/>
</dbReference>
<feature type="domain" description="N-acetyltransferase" evidence="1">
    <location>
        <begin position="122"/>
        <end position="253"/>
    </location>
</feature>
<dbReference type="PROSITE" id="PS51186">
    <property type="entry name" value="GNAT"/>
    <property type="match status" value="1"/>
</dbReference>
<organism evidence="2 3">
    <name type="scientific">Cloacibacillus porcorum</name>
    <dbReference type="NCBI Taxonomy" id="1197717"/>
    <lineage>
        <taxon>Bacteria</taxon>
        <taxon>Thermotogati</taxon>
        <taxon>Synergistota</taxon>
        <taxon>Synergistia</taxon>
        <taxon>Synergistales</taxon>
        <taxon>Synergistaceae</taxon>
        <taxon>Cloacibacillus</taxon>
    </lineage>
</organism>
<sequence length="253" mass="27494">MDRLQAFDENFFSFAEMLSGAPGGAALPFKAPSLAAASGQPYAGENYAIFGAGAESEDVSAALSFFSNRRAEFVAPWLPQTPYSLAQIFEERGLLRRRIYTSMYLPAESMRAGEMPEGVSRITERDALRWGEAAWFAFGGEASAGVDSYKRYGAYLATHKANAAFAIEGEEGYLSTALIHETAGTVGLYYFATLPEHRRHGFAARLMDGLTAALAHKGKPLVLLATEAGLPFYINYGFKVIDKIPICSLTDDI</sequence>
<reference evidence="2" key="1">
    <citation type="submission" date="2016-08" db="EMBL/GenBank/DDBJ databases">
        <title>Complete genome of Cloacibacillus porcorum.</title>
        <authorList>
            <person name="Looft T."/>
            <person name="Bayles D.O."/>
            <person name="Alt D.P."/>
        </authorList>
    </citation>
    <scope>NUCLEOTIDE SEQUENCE [LARGE SCALE GENOMIC DNA]</scope>
    <source>
        <strain evidence="2">CL-84</strain>
    </source>
</reference>
<dbReference type="InterPro" id="IPR016181">
    <property type="entry name" value="Acyl_CoA_acyltransferase"/>
</dbReference>
<dbReference type="EMBL" id="CP016757">
    <property type="protein sequence ID" value="ANZ43666.1"/>
    <property type="molecule type" value="Genomic_DNA"/>
</dbReference>
<accession>A0A1B2I117</accession>
<evidence type="ECO:0000313" key="2">
    <source>
        <dbReference type="EMBL" id="ANZ43666.1"/>
    </source>
</evidence>
<protein>
    <recommendedName>
        <fullName evidence="1">N-acetyltransferase domain-containing protein</fullName>
    </recommendedName>
</protein>
<dbReference type="Proteomes" id="UP000093044">
    <property type="component" value="Chromosome"/>
</dbReference>